<name>A0A378UR85_9GAMM</name>
<evidence type="ECO:0000313" key="2">
    <source>
        <dbReference type="EMBL" id="OPH37665.1"/>
    </source>
</evidence>
<keyword evidence="1" id="KW-0812">Transmembrane</keyword>
<dbReference type="AlphaFoldDB" id="A0A378UR85"/>
<feature type="transmembrane region" description="Helical" evidence="1">
    <location>
        <begin position="7"/>
        <end position="29"/>
    </location>
</feature>
<keyword evidence="1" id="KW-0472">Membrane</keyword>
<evidence type="ECO:0000313" key="4">
    <source>
        <dbReference type="Proteomes" id="UP000190777"/>
    </source>
</evidence>
<keyword evidence="1" id="KW-1133">Transmembrane helix</keyword>
<dbReference type="Proteomes" id="UP000254618">
    <property type="component" value="Unassembled WGS sequence"/>
</dbReference>
<reference evidence="3 5" key="2">
    <citation type="submission" date="2018-06" db="EMBL/GenBank/DDBJ databases">
        <authorList>
            <consortium name="Pathogen Informatics"/>
            <person name="Doyle S."/>
        </authorList>
    </citation>
    <scope>NUCLEOTIDE SEQUENCE [LARGE SCALE GENOMIC DNA]</scope>
    <source>
        <strain evidence="3 5">NCTC11012</strain>
    </source>
</reference>
<dbReference type="EMBL" id="MXAP01000076">
    <property type="protein sequence ID" value="OPH37665.1"/>
    <property type="molecule type" value="Genomic_DNA"/>
</dbReference>
<sequence>MNFKLFFYIFFFFVFIFGTISFLLNFFDIDLGKFYAFNGFFYGLIEKPFITITVNSFVCALVYYMIFLIESKR</sequence>
<dbReference type="EMBL" id="UGQF01000002">
    <property type="protein sequence ID" value="STZ82927.1"/>
    <property type="molecule type" value="Genomic_DNA"/>
</dbReference>
<gene>
    <name evidence="2" type="ORF">B5J93_08060</name>
    <name evidence="3" type="ORF">NCTC11012_03039</name>
</gene>
<evidence type="ECO:0000256" key="1">
    <source>
        <dbReference type="SAM" id="Phobius"/>
    </source>
</evidence>
<protein>
    <submittedName>
        <fullName evidence="3">Uncharacterized protein</fullName>
    </submittedName>
</protein>
<dbReference type="RefSeq" id="WP_079325931.1">
    <property type="nucleotide sequence ID" value="NZ_MXAP01000076.1"/>
</dbReference>
<keyword evidence="4" id="KW-1185">Reference proteome</keyword>
<organism evidence="3 5">
    <name type="scientific">Moraxella equi</name>
    <dbReference type="NCBI Taxonomy" id="60442"/>
    <lineage>
        <taxon>Bacteria</taxon>
        <taxon>Pseudomonadati</taxon>
        <taxon>Pseudomonadota</taxon>
        <taxon>Gammaproteobacteria</taxon>
        <taxon>Moraxellales</taxon>
        <taxon>Moraxellaceae</taxon>
        <taxon>Moraxella</taxon>
    </lineage>
</organism>
<evidence type="ECO:0000313" key="5">
    <source>
        <dbReference type="Proteomes" id="UP000254618"/>
    </source>
</evidence>
<evidence type="ECO:0000313" key="3">
    <source>
        <dbReference type="EMBL" id="STZ82927.1"/>
    </source>
</evidence>
<reference evidence="2 4" key="1">
    <citation type="submission" date="2017-03" db="EMBL/GenBank/DDBJ databases">
        <title>Draft genome sequence of Moraxella equi CCUG 4950T type strain.</title>
        <authorList>
            <person name="Salva-Serra F."/>
            <person name="Engstrom-Jakobsson H."/>
            <person name="Thorell K."/>
            <person name="Jaen-Luchoro D."/>
            <person name="Gonzales-Siles L."/>
            <person name="Karlsson R."/>
            <person name="Yazdan S."/>
            <person name="Boulund F."/>
            <person name="Johnning A."/>
            <person name="Engstrand L."/>
            <person name="Kristiansson E."/>
            <person name="Moore E."/>
        </authorList>
    </citation>
    <scope>NUCLEOTIDE SEQUENCE [LARGE SCALE GENOMIC DNA]</scope>
    <source>
        <strain evidence="2 4">CCUG 4950</strain>
    </source>
</reference>
<accession>A0A378UR85</accession>
<feature type="transmembrane region" description="Helical" evidence="1">
    <location>
        <begin position="49"/>
        <end position="69"/>
    </location>
</feature>
<proteinExistence type="predicted"/>
<dbReference type="Proteomes" id="UP000190777">
    <property type="component" value="Unassembled WGS sequence"/>
</dbReference>